<accession>D2V4C6</accession>
<dbReference type="VEuPathDB" id="AmoebaDB:NAEGRDRAFT_63676"/>
<proteinExistence type="predicted"/>
<name>D2V4C6_NAEGR</name>
<dbReference type="OMA" id="TIYINHE"/>
<dbReference type="InParanoid" id="D2V4C6"/>
<evidence type="ECO:0000313" key="1">
    <source>
        <dbReference type="EMBL" id="EFC48493.1"/>
    </source>
</evidence>
<keyword evidence="2" id="KW-1185">Reference proteome</keyword>
<dbReference type="EMBL" id="GG738851">
    <property type="protein sequence ID" value="EFC48493.1"/>
    <property type="molecule type" value="Genomic_DNA"/>
</dbReference>
<dbReference type="Gene3D" id="2.60.120.560">
    <property type="entry name" value="Exo-inulinase, domain 1"/>
    <property type="match status" value="1"/>
</dbReference>
<organism evidence="2">
    <name type="scientific">Naegleria gruberi</name>
    <name type="common">Amoeba</name>
    <dbReference type="NCBI Taxonomy" id="5762"/>
    <lineage>
        <taxon>Eukaryota</taxon>
        <taxon>Discoba</taxon>
        <taxon>Heterolobosea</taxon>
        <taxon>Tetramitia</taxon>
        <taxon>Eutetramitia</taxon>
        <taxon>Vahlkampfiidae</taxon>
        <taxon>Naegleria</taxon>
    </lineage>
</organism>
<dbReference type="RefSeq" id="XP_002681237.1">
    <property type="nucleotide sequence ID" value="XM_002681191.1"/>
</dbReference>
<dbReference type="AlphaFoldDB" id="D2V4C6"/>
<dbReference type="KEGG" id="ngr:NAEGRDRAFT_63676"/>
<dbReference type="GeneID" id="8849825"/>
<dbReference type="Proteomes" id="UP000006671">
    <property type="component" value="Unassembled WGS sequence"/>
</dbReference>
<reference evidence="1 2" key="1">
    <citation type="journal article" date="2010" name="Cell">
        <title>The genome of Naegleria gruberi illuminates early eukaryotic versatility.</title>
        <authorList>
            <person name="Fritz-Laylin L.K."/>
            <person name="Prochnik S.E."/>
            <person name="Ginger M.L."/>
            <person name="Dacks J.B."/>
            <person name="Carpenter M.L."/>
            <person name="Field M.C."/>
            <person name="Kuo A."/>
            <person name="Paredez A."/>
            <person name="Chapman J."/>
            <person name="Pham J."/>
            <person name="Shu S."/>
            <person name="Neupane R."/>
            <person name="Cipriano M."/>
            <person name="Mancuso J."/>
            <person name="Tu H."/>
            <person name="Salamov A."/>
            <person name="Lindquist E."/>
            <person name="Shapiro H."/>
            <person name="Lucas S."/>
            <person name="Grigoriev I.V."/>
            <person name="Cande W.Z."/>
            <person name="Fulton C."/>
            <person name="Rokhsar D.S."/>
            <person name="Dawson S.C."/>
        </authorList>
    </citation>
    <scope>NUCLEOTIDE SEQUENCE [LARGE SCALE GENOMIC DNA]</scope>
    <source>
        <strain evidence="1 2">NEG-M</strain>
    </source>
</reference>
<gene>
    <name evidence="1" type="ORF">NAEGRDRAFT_63676</name>
</gene>
<evidence type="ECO:0000313" key="2">
    <source>
        <dbReference type="Proteomes" id="UP000006671"/>
    </source>
</evidence>
<protein>
    <submittedName>
        <fullName evidence="1">Predicted protein</fullName>
    </submittedName>
</protein>
<dbReference type="OrthoDB" id="10558054at2759"/>
<sequence>MRETLWSNRELYNLDNYSNFQVSLDFFLETGDSEIRIAFSENKDEDDSLVFRISGESDMTGTLLQQTKENESYYYRDYSPITFGMWNHIEFNFISENSLDILINGVSLNGIMAPVTISKRGFIGIVKSDYRFDKLFIRNFKGSFRERPIID</sequence>